<evidence type="ECO:0000313" key="7">
    <source>
        <dbReference type="Proteomes" id="UP000799424"/>
    </source>
</evidence>
<dbReference type="GO" id="GO:0016020">
    <property type="term" value="C:membrane"/>
    <property type="evidence" value="ECO:0007669"/>
    <property type="project" value="UniProtKB-SubCell"/>
</dbReference>
<dbReference type="PROSITE" id="PS50850">
    <property type="entry name" value="MFS"/>
    <property type="match status" value="1"/>
</dbReference>
<protein>
    <submittedName>
        <fullName evidence="6">Monocarboxylate transporter</fullName>
    </submittedName>
</protein>
<dbReference type="CDD" id="cd17352">
    <property type="entry name" value="MFS_MCT_SLC16"/>
    <property type="match status" value="1"/>
</dbReference>
<feature type="transmembrane region" description="Helical" evidence="4">
    <location>
        <begin position="347"/>
        <end position="372"/>
    </location>
</feature>
<evidence type="ECO:0000256" key="1">
    <source>
        <dbReference type="ARBA" id="ARBA00004141"/>
    </source>
</evidence>
<feature type="domain" description="Major facilitator superfamily (MFS) profile" evidence="5">
    <location>
        <begin position="257"/>
        <end position="444"/>
    </location>
</feature>
<keyword evidence="4" id="KW-0472">Membrane</keyword>
<feature type="compositionally biased region" description="Pro residues" evidence="3">
    <location>
        <begin position="1"/>
        <end position="14"/>
    </location>
</feature>
<dbReference type="InterPro" id="IPR050327">
    <property type="entry name" value="Proton-linked_MCT"/>
</dbReference>
<dbReference type="AlphaFoldDB" id="A0A6A7A8D1"/>
<keyword evidence="7" id="KW-1185">Reference proteome</keyword>
<dbReference type="PANTHER" id="PTHR11360:SF319">
    <property type="entry name" value="MAJOR FACILITATOR SUPERFAMILY (MFS) PROFILE DOMAIN-CONTAINING PROTEIN"/>
    <property type="match status" value="1"/>
</dbReference>
<dbReference type="Pfam" id="PF07690">
    <property type="entry name" value="MFS_1"/>
    <property type="match status" value="1"/>
</dbReference>
<dbReference type="SUPFAM" id="SSF103473">
    <property type="entry name" value="MFS general substrate transporter"/>
    <property type="match status" value="1"/>
</dbReference>
<keyword evidence="4" id="KW-0812">Transmembrane</keyword>
<accession>A0A6A7A8D1</accession>
<comment type="similarity">
    <text evidence="2">Belongs to the major facilitator superfamily. Monocarboxylate porter (TC 2.A.1.13) family.</text>
</comment>
<dbReference type="Gene3D" id="1.20.1250.20">
    <property type="entry name" value="MFS general substrate transporter like domains"/>
    <property type="match status" value="2"/>
</dbReference>
<sequence>MSPTPTLPNSPPPTISNSASPITDNEKALPGHPVDSATYSDDTPPFDPAPDGGTVAWLNAFGGFCICFGCLGFTSCFGVLQEYYSTHQLRDRSPDQIAWIGSVSSFIQFAGGAIGGPMFDRHGAWIMRPATITYVLGLMMVSLCTEYYQFMLAQGLLMGSSVAFLQFPAFAIVAQYFDKRRAAALGLTISGSSIGGVIFPIVLSKLLNDSTIGFSWSIRIVAFTILPFMLFACLVITPRVPPRKTTRFIGAAWKDRKYVLLVTALFFMMMGMWTPVFYIPTYAVSRGMSATLAAYLLAIINAASTFGRIIPGILADKLGKLNLFTFAGVSTGIMVFCINAPKTNAGIIVYAGFFGFASGTIISSASAAISACTDDPRNFGTYMGMGLGLSAFAVLIGPPVNGALIDRYGGFEQVAIFSGVVSVVGGLIALASKAVMPEGLLGKV</sequence>
<feature type="transmembrane region" description="Helical" evidence="4">
    <location>
        <begin position="258"/>
        <end position="280"/>
    </location>
</feature>
<feature type="transmembrane region" description="Helical" evidence="4">
    <location>
        <begin position="56"/>
        <end position="80"/>
    </location>
</feature>
<evidence type="ECO:0000256" key="4">
    <source>
        <dbReference type="SAM" id="Phobius"/>
    </source>
</evidence>
<dbReference type="Proteomes" id="UP000799424">
    <property type="component" value="Unassembled WGS sequence"/>
</dbReference>
<comment type="subcellular location">
    <subcellularLocation>
        <location evidence="1">Membrane</location>
        <topology evidence="1">Multi-pass membrane protein</topology>
    </subcellularLocation>
</comment>
<feature type="transmembrane region" description="Helical" evidence="4">
    <location>
        <begin position="321"/>
        <end position="341"/>
    </location>
</feature>
<evidence type="ECO:0000256" key="3">
    <source>
        <dbReference type="SAM" id="MobiDB-lite"/>
    </source>
</evidence>
<keyword evidence="4" id="KW-1133">Transmembrane helix</keyword>
<feature type="transmembrane region" description="Helical" evidence="4">
    <location>
        <begin position="156"/>
        <end position="177"/>
    </location>
</feature>
<reference evidence="6" key="1">
    <citation type="journal article" date="2020" name="Stud. Mycol.">
        <title>101 Dothideomycetes genomes: a test case for predicting lifestyles and emergence of pathogens.</title>
        <authorList>
            <person name="Haridas S."/>
            <person name="Albert R."/>
            <person name="Binder M."/>
            <person name="Bloem J."/>
            <person name="Labutti K."/>
            <person name="Salamov A."/>
            <person name="Andreopoulos B."/>
            <person name="Baker S."/>
            <person name="Barry K."/>
            <person name="Bills G."/>
            <person name="Bluhm B."/>
            <person name="Cannon C."/>
            <person name="Castanera R."/>
            <person name="Culley D."/>
            <person name="Daum C."/>
            <person name="Ezra D."/>
            <person name="Gonzalez J."/>
            <person name="Henrissat B."/>
            <person name="Kuo A."/>
            <person name="Liang C."/>
            <person name="Lipzen A."/>
            <person name="Lutzoni F."/>
            <person name="Magnuson J."/>
            <person name="Mondo S."/>
            <person name="Nolan M."/>
            <person name="Ohm R."/>
            <person name="Pangilinan J."/>
            <person name="Park H.-J."/>
            <person name="Ramirez L."/>
            <person name="Alfaro M."/>
            <person name="Sun H."/>
            <person name="Tritt A."/>
            <person name="Yoshinaga Y."/>
            <person name="Zwiers L.-H."/>
            <person name="Turgeon B."/>
            <person name="Goodwin S."/>
            <person name="Spatafora J."/>
            <person name="Crous P."/>
            <person name="Grigoriev I."/>
        </authorList>
    </citation>
    <scope>NUCLEOTIDE SEQUENCE</scope>
    <source>
        <strain evidence="6">CBS 113818</strain>
    </source>
</reference>
<feature type="transmembrane region" description="Helical" evidence="4">
    <location>
        <begin position="379"/>
        <end position="396"/>
    </location>
</feature>
<dbReference type="InterPro" id="IPR011701">
    <property type="entry name" value="MFS"/>
</dbReference>
<proteinExistence type="inferred from homology"/>
<dbReference type="PANTHER" id="PTHR11360">
    <property type="entry name" value="MONOCARBOXYLATE TRANSPORTER"/>
    <property type="match status" value="1"/>
</dbReference>
<feature type="transmembrane region" description="Helical" evidence="4">
    <location>
        <begin position="216"/>
        <end position="237"/>
    </location>
</feature>
<evidence type="ECO:0000313" key="6">
    <source>
        <dbReference type="EMBL" id="KAF2829551.1"/>
    </source>
</evidence>
<evidence type="ECO:0000256" key="2">
    <source>
        <dbReference type="ARBA" id="ARBA00006727"/>
    </source>
</evidence>
<dbReference type="GO" id="GO:0022857">
    <property type="term" value="F:transmembrane transporter activity"/>
    <property type="evidence" value="ECO:0007669"/>
    <property type="project" value="InterPro"/>
</dbReference>
<feature type="transmembrane region" description="Helical" evidence="4">
    <location>
        <begin position="131"/>
        <end position="150"/>
    </location>
</feature>
<feature type="transmembrane region" description="Helical" evidence="4">
    <location>
        <begin position="416"/>
        <end position="436"/>
    </location>
</feature>
<dbReference type="InterPro" id="IPR036259">
    <property type="entry name" value="MFS_trans_sf"/>
</dbReference>
<organism evidence="6 7">
    <name type="scientific">Ophiobolus disseminans</name>
    <dbReference type="NCBI Taxonomy" id="1469910"/>
    <lineage>
        <taxon>Eukaryota</taxon>
        <taxon>Fungi</taxon>
        <taxon>Dikarya</taxon>
        <taxon>Ascomycota</taxon>
        <taxon>Pezizomycotina</taxon>
        <taxon>Dothideomycetes</taxon>
        <taxon>Pleosporomycetidae</taxon>
        <taxon>Pleosporales</taxon>
        <taxon>Pleosporineae</taxon>
        <taxon>Phaeosphaeriaceae</taxon>
        <taxon>Ophiobolus</taxon>
    </lineage>
</organism>
<evidence type="ECO:0000259" key="5">
    <source>
        <dbReference type="PROSITE" id="PS50850"/>
    </source>
</evidence>
<feature type="region of interest" description="Disordered" evidence="3">
    <location>
        <begin position="1"/>
        <end position="45"/>
    </location>
</feature>
<gene>
    <name evidence="6" type="ORF">CC86DRAFT_465141</name>
</gene>
<feature type="transmembrane region" description="Helical" evidence="4">
    <location>
        <begin position="292"/>
        <end position="314"/>
    </location>
</feature>
<feature type="transmembrane region" description="Helical" evidence="4">
    <location>
        <begin position="184"/>
        <end position="204"/>
    </location>
</feature>
<name>A0A6A7A8D1_9PLEO</name>
<dbReference type="EMBL" id="MU006221">
    <property type="protein sequence ID" value="KAF2829551.1"/>
    <property type="molecule type" value="Genomic_DNA"/>
</dbReference>
<dbReference type="OrthoDB" id="5667at2759"/>
<dbReference type="InterPro" id="IPR020846">
    <property type="entry name" value="MFS_dom"/>
</dbReference>